<dbReference type="Proteomes" id="UP000242699">
    <property type="component" value="Unassembled WGS sequence"/>
</dbReference>
<feature type="compositionally biased region" description="Low complexity" evidence="1">
    <location>
        <begin position="243"/>
        <end position="252"/>
    </location>
</feature>
<organism evidence="3 4">
    <name type="scientific">Sulfobacillus benefaciens</name>
    <dbReference type="NCBI Taxonomy" id="453960"/>
    <lineage>
        <taxon>Bacteria</taxon>
        <taxon>Bacillati</taxon>
        <taxon>Bacillota</taxon>
        <taxon>Clostridia</taxon>
        <taxon>Eubacteriales</taxon>
        <taxon>Clostridiales Family XVII. Incertae Sedis</taxon>
        <taxon>Sulfobacillus</taxon>
    </lineage>
</organism>
<evidence type="ECO:0000256" key="2">
    <source>
        <dbReference type="SAM" id="Phobius"/>
    </source>
</evidence>
<evidence type="ECO:0008006" key="5">
    <source>
        <dbReference type="Google" id="ProtNLM"/>
    </source>
</evidence>
<feature type="transmembrane region" description="Helical" evidence="2">
    <location>
        <begin position="157"/>
        <end position="176"/>
    </location>
</feature>
<keyword evidence="2" id="KW-0472">Membrane</keyword>
<feature type="transmembrane region" description="Helical" evidence="2">
    <location>
        <begin position="188"/>
        <end position="205"/>
    </location>
</feature>
<keyword evidence="2" id="KW-0812">Transmembrane</keyword>
<name>A0A2T2X9E9_9FIRM</name>
<gene>
    <name evidence="3" type="ORF">C7B43_03335</name>
</gene>
<feature type="region of interest" description="Disordered" evidence="1">
    <location>
        <begin position="243"/>
        <end position="264"/>
    </location>
</feature>
<dbReference type="EMBL" id="PXYT01000004">
    <property type="protein sequence ID" value="PSR31143.1"/>
    <property type="molecule type" value="Genomic_DNA"/>
</dbReference>
<feature type="transmembrane region" description="Helical" evidence="2">
    <location>
        <begin position="66"/>
        <end position="84"/>
    </location>
</feature>
<protein>
    <recommendedName>
        <fullName evidence="5">GDT1 family protein</fullName>
    </recommendedName>
</protein>
<reference evidence="3 4" key="1">
    <citation type="journal article" date="2014" name="BMC Genomics">
        <title>Comparison of environmental and isolate Sulfobacillus genomes reveals diverse carbon, sulfur, nitrogen, and hydrogen metabolisms.</title>
        <authorList>
            <person name="Justice N.B."/>
            <person name="Norman A."/>
            <person name="Brown C.T."/>
            <person name="Singh A."/>
            <person name="Thomas B.C."/>
            <person name="Banfield J.F."/>
        </authorList>
    </citation>
    <scope>NUCLEOTIDE SEQUENCE [LARGE SCALE GENOMIC DNA]</scope>
    <source>
        <strain evidence="3">AMDSBA1</strain>
    </source>
</reference>
<feature type="transmembrane region" description="Helical" evidence="2">
    <location>
        <begin position="217"/>
        <end position="237"/>
    </location>
</feature>
<keyword evidence="2" id="KW-1133">Transmembrane helix</keyword>
<comment type="caution">
    <text evidence="3">The sequence shown here is derived from an EMBL/GenBank/DDBJ whole genome shotgun (WGS) entry which is preliminary data.</text>
</comment>
<accession>A0A2T2X9E9</accession>
<evidence type="ECO:0000256" key="1">
    <source>
        <dbReference type="SAM" id="MobiDB-lite"/>
    </source>
</evidence>
<sequence length="264" mass="28026">MVISTLLATFLAGVVESIETLTVVLAAGLSRNWKSAYFGLLAGILTLALVILIVGKVVINVLPLHLLNVVIGLFLLLFGSRWLVKAVQLYGGAKTLRDESEAFERMSSKLSRDEQRITAWEIDRVAFSATYGATVLEGSEVAFAVISFGSIAHMMPYALIGSAAGIVAVAFLGMMFRRPLASAPENGIKYVVGVMLTALGTLWTGEGVGVHWVLGDASYPGLLAVYVLFSIALILIVKGLSGTRGRTGGLSSAEAAVRRPQENL</sequence>
<evidence type="ECO:0000313" key="3">
    <source>
        <dbReference type="EMBL" id="PSR31143.1"/>
    </source>
</evidence>
<proteinExistence type="predicted"/>
<feature type="transmembrane region" description="Helical" evidence="2">
    <location>
        <begin position="36"/>
        <end position="59"/>
    </location>
</feature>
<evidence type="ECO:0000313" key="4">
    <source>
        <dbReference type="Proteomes" id="UP000242699"/>
    </source>
</evidence>
<dbReference type="AlphaFoldDB" id="A0A2T2X9E9"/>